<proteinExistence type="inferred from homology"/>
<dbReference type="FunFam" id="2.60.40.10:FF:000203">
    <property type="entry name" value="Plexin B2"/>
    <property type="match status" value="1"/>
</dbReference>
<sequence>ISVNLFNCSIGRQDCSRCRTADPKFGCVWCDGTPASGCVYQDSCNGEVQLTCPAPVIHFLDPLSGPVEGGTLLTILGSNLGQRAKDVQNSVTVAGIHCRVINSRYEVSSRQVT</sequence>
<keyword evidence="6" id="KW-0677">Repeat</keyword>
<dbReference type="InterPro" id="IPR014756">
    <property type="entry name" value="Ig_E-set"/>
</dbReference>
<dbReference type="KEGG" id="tng:GSTEN00036838G001"/>
<keyword evidence="8" id="KW-0472">Membrane</keyword>
<name>Q4RDF7_TETNG</name>
<protein>
    <submittedName>
        <fullName evidence="14">(spotted green pufferfish) hypothetical protein</fullName>
    </submittedName>
</protein>
<dbReference type="PANTHER" id="PTHR22625:SF59">
    <property type="entry name" value="PLEXIN-B1 ISOFORM X1"/>
    <property type="match status" value="1"/>
</dbReference>
<dbReference type="OrthoDB" id="8948451at2759"/>
<feature type="domain" description="Plexin-B PSI" evidence="13">
    <location>
        <begin position="7"/>
        <end position="40"/>
    </location>
</feature>
<dbReference type="GO" id="GO:0002116">
    <property type="term" value="C:semaphorin receptor complex"/>
    <property type="evidence" value="ECO:0007669"/>
    <property type="project" value="TreeGrafter"/>
</dbReference>
<dbReference type="InterPro" id="IPR013783">
    <property type="entry name" value="Ig-like_fold"/>
</dbReference>
<organism evidence="14">
    <name type="scientific">Tetraodon nigroviridis</name>
    <name type="common">Spotted green pufferfish</name>
    <name type="synonym">Chelonodon nigroviridis</name>
    <dbReference type="NCBI Taxonomy" id="99883"/>
    <lineage>
        <taxon>Eukaryota</taxon>
        <taxon>Metazoa</taxon>
        <taxon>Chordata</taxon>
        <taxon>Craniata</taxon>
        <taxon>Vertebrata</taxon>
        <taxon>Euteleostomi</taxon>
        <taxon>Actinopterygii</taxon>
        <taxon>Neopterygii</taxon>
        <taxon>Teleostei</taxon>
        <taxon>Neoteleostei</taxon>
        <taxon>Acanthomorphata</taxon>
        <taxon>Eupercaria</taxon>
        <taxon>Tetraodontiformes</taxon>
        <taxon>Tetradontoidea</taxon>
        <taxon>Tetraodontidae</taxon>
        <taxon>Tetraodon</taxon>
    </lineage>
</organism>
<keyword evidence="7" id="KW-1133">Transmembrane helix</keyword>
<dbReference type="Pfam" id="PF01833">
    <property type="entry name" value="TIG"/>
    <property type="match status" value="1"/>
</dbReference>
<evidence type="ECO:0000256" key="8">
    <source>
        <dbReference type="ARBA" id="ARBA00023136"/>
    </source>
</evidence>
<comment type="caution">
    <text evidence="14">The sequence shown here is derived from an EMBL/GenBank/DDBJ whole genome shotgun (WGS) entry which is preliminary data.</text>
</comment>
<evidence type="ECO:0000256" key="6">
    <source>
        <dbReference type="ARBA" id="ARBA00022737"/>
    </source>
</evidence>
<dbReference type="Gene3D" id="2.60.40.10">
    <property type="entry name" value="Immunoglobulins"/>
    <property type="match status" value="1"/>
</dbReference>
<dbReference type="InterPro" id="IPR057533">
    <property type="entry name" value="PSI_Plexin-B"/>
</dbReference>
<evidence type="ECO:0000256" key="2">
    <source>
        <dbReference type="ARBA" id="ARBA00010297"/>
    </source>
</evidence>
<evidence type="ECO:0000256" key="10">
    <source>
        <dbReference type="ARBA" id="ARBA00023170"/>
    </source>
</evidence>
<evidence type="ECO:0000256" key="9">
    <source>
        <dbReference type="ARBA" id="ARBA00023157"/>
    </source>
</evidence>
<comment type="subcellular location">
    <subcellularLocation>
        <location evidence="1">Cell membrane</location>
        <topology evidence="1">Single-pass type I membrane protein</topology>
    </subcellularLocation>
</comment>
<gene>
    <name evidence="14" type="ORF">GSTENG00036838001</name>
</gene>
<dbReference type="EMBL" id="CAAE01016602">
    <property type="protein sequence ID" value="CAG13575.1"/>
    <property type="molecule type" value="Genomic_DNA"/>
</dbReference>
<dbReference type="GO" id="GO:0008360">
    <property type="term" value="P:regulation of cell shape"/>
    <property type="evidence" value="ECO:0007669"/>
    <property type="project" value="TreeGrafter"/>
</dbReference>
<evidence type="ECO:0000256" key="4">
    <source>
        <dbReference type="ARBA" id="ARBA00022692"/>
    </source>
</evidence>
<dbReference type="InterPro" id="IPR002909">
    <property type="entry name" value="IPT_dom"/>
</dbReference>
<dbReference type="Pfam" id="PF24317">
    <property type="entry name" value="PSI_Plexin-B"/>
    <property type="match status" value="1"/>
</dbReference>
<keyword evidence="4" id="KW-0812">Transmembrane</keyword>
<keyword evidence="3" id="KW-1003">Cell membrane</keyword>
<dbReference type="GO" id="GO:0030334">
    <property type="term" value="P:regulation of cell migration"/>
    <property type="evidence" value="ECO:0007669"/>
    <property type="project" value="TreeGrafter"/>
</dbReference>
<keyword evidence="5" id="KW-0732">Signal</keyword>
<evidence type="ECO:0000256" key="11">
    <source>
        <dbReference type="ARBA" id="ARBA00023180"/>
    </source>
</evidence>
<dbReference type="GO" id="GO:0017154">
    <property type="term" value="F:semaphorin receptor activity"/>
    <property type="evidence" value="ECO:0007669"/>
    <property type="project" value="InterPro"/>
</dbReference>
<evidence type="ECO:0000259" key="13">
    <source>
        <dbReference type="Pfam" id="PF24317"/>
    </source>
</evidence>
<dbReference type="GO" id="GO:0048675">
    <property type="term" value="P:axon extension"/>
    <property type="evidence" value="ECO:0007669"/>
    <property type="project" value="TreeGrafter"/>
</dbReference>
<dbReference type="InterPro" id="IPR031148">
    <property type="entry name" value="Plexin"/>
</dbReference>
<evidence type="ECO:0000256" key="3">
    <source>
        <dbReference type="ARBA" id="ARBA00022475"/>
    </source>
</evidence>
<keyword evidence="11" id="KW-0325">Glycoprotein</keyword>
<comment type="similarity">
    <text evidence="2">Belongs to the plexin family.</text>
</comment>
<keyword evidence="10" id="KW-0675">Receptor</keyword>
<evidence type="ECO:0000256" key="5">
    <source>
        <dbReference type="ARBA" id="ARBA00022729"/>
    </source>
</evidence>
<evidence type="ECO:0000313" key="14">
    <source>
        <dbReference type="EMBL" id="CAG13575.1"/>
    </source>
</evidence>
<dbReference type="PANTHER" id="PTHR22625">
    <property type="entry name" value="PLEXIN"/>
    <property type="match status" value="1"/>
</dbReference>
<keyword evidence="9" id="KW-1015">Disulfide bond</keyword>
<dbReference type="GO" id="GO:0007162">
    <property type="term" value="P:negative regulation of cell adhesion"/>
    <property type="evidence" value="ECO:0007669"/>
    <property type="project" value="TreeGrafter"/>
</dbReference>
<evidence type="ECO:0000256" key="7">
    <source>
        <dbReference type="ARBA" id="ARBA00022989"/>
    </source>
</evidence>
<evidence type="ECO:0000256" key="1">
    <source>
        <dbReference type="ARBA" id="ARBA00004251"/>
    </source>
</evidence>
<dbReference type="SUPFAM" id="SSF81296">
    <property type="entry name" value="E set domains"/>
    <property type="match status" value="1"/>
</dbReference>
<dbReference type="AlphaFoldDB" id="Q4RDF7"/>
<reference evidence="14" key="1">
    <citation type="journal article" date="2004" name="Nature">
        <title>Genome duplication in the teleost fish Tetraodon nigroviridis reveals the early vertebrate proto-karyotype.</title>
        <authorList>
            <person name="Jaillon O."/>
            <person name="Aury J.-M."/>
            <person name="Brunet F."/>
            <person name="Petit J.-L."/>
            <person name="Stange-Thomann N."/>
            <person name="Mauceli E."/>
            <person name="Bouneau L."/>
            <person name="Fischer C."/>
            <person name="Ozouf-Costaz C."/>
            <person name="Bernot A."/>
            <person name="Nicaud S."/>
            <person name="Jaffe D."/>
            <person name="Fisher S."/>
            <person name="Lutfalla G."/>
            <person name="Dossat C."/>
            <person name="Segurens B."/>
            <person name="Dasilva C."/>
            <person name="Salanoubat M."/>
            <person name="Levy M."/>
            <person name="Boudet N."/>
            <person name="Castellano S."/>
            <person name="Anthouard V."/>
            <person name="Jubin C."/>
            <person name="Castelli V."/>
            <person name="Katinka M."/>
            <person name="Vacherie B."/>
            <person name="Biemont C."/>
            <person name="Skalli Z."/>
            <person name="Cattolico L."/>
            <person name="Poulain J."/>
            <person name="De Berardinis V."/>
            <person name="Cruaud C."/>
            <person name="Duprat S."/>
            <person name="Brottier P."/>
            <person name="Coutanceau J.-P."/>
            <person name="Gouzy J."/>
            <person name="Parra G."/>
            <person name="Lardier G."/>
            <person name="Chapple C."/>
            <person name="McKernan K.J."/>
            <person name="McEwan P."/>
            <person name="Bosak S."/>
            <person name="Kellis M."/>
            <person name="Volff J.-N."/>
            <person name="Guigo R."/>
            <person name="Zody M.C."/>
            <person name="Mesirov J."/>
            <person name="Lindblad-Toh K."/>
            <person name="Birren B."/>
            <person name="Nusbaum C."/>
            <person name="Kahn D."/>
            <person name="Robinson-Rechavi M."/>
            <person name="Laudet V."/>
            <person name="Schachter V."/>
            <person name="Quetier F."/>
            <person name="Saurin W."/>
            <person name="Scarpelli C."/>
            <person name="Wincker P."/>
            <person name="Lander E.S."/>
            <person name="Weissenbach J."/>
            <person name="Roest Crollius H."/>
        </authorList>
    </citation>
    <scope>NUCLEOTIDE SEQUENCE [LARGE SCALE GENOMIC DNA]</scope>
</reference>
<evidence type="ECO:0000259" key="12">
    <source>
        <dbReference type="Pfam" id="PF01833"/>
    </source>
</evidence>
<feature type="domain" description="IPT/TIG" evidence="12">
    <location>
        <begin position="55"/>
        <end position="113"/>
    </location>
</feature>
<reference evidence="14" key="2">
    <citation type="submission" date="2004-02" db="EMBL/GenBank/DDBJ databases">
        <authorList>
            <consortium name="Genoscope"/>
            <consortium name="Whitehead Institute Centre for Genome Research"/>
        </authorList>
    </citation>
    <scope>NUCLEOTIDE SEQUENCE</scope>
</reference>
<accession>Q4RDF7</accession>
<feature type="non-terminal residue" evidence="14">
    <location>
        <position position="113"/>
    </location>
</feature>
<feature type="non-terminal residue" evidence="14">
    <location>
        <position position="1"/>
    </location>
</feature>
<dbReference type="GO" id="GO:0005886">
    <property type="term" value="C:plasma membrane"/>
    <property type="evidence" value="ECO:0007669"/>
    <property type="project" value="UniProtKB-SubCell"/>
</dbReference>
<dbReference type="GO" id="GO:0050772">
    <property type="term" value="P:positive regulation of axonogenesis"/>
    <property type="evidence" value="ECO:0007669"/>
    <property type="project" value="TreeGrafter"/>
</dbReference>